<dbReference type="Gene3D" id="1.10.510.10">
    <property type="entry name" value="Transferase(Phosphotransferase) domain 1"/>
    <property type="match status" value="1"/>
</dbReference>
<keyword evidence="2" id="KW-0808">Transferase</keyword>
<proteinExistence type="predicted"/>
<dbReference type="InterPro" id="IPR008271">
    <property type="entry name" value="Ser/Thr_kinase_AS"/>
</dbReference>
<dbReference type="PANTHER" id="PTHR24361">
    <property type="entry name" value="MITOGEN-ACTIVATED KINASE KINASE KINASE"/>
    <property type="match status" value="1"/>
</dbReference>
<dbReference type="InterPro" id="IPR011009">
    <property type="entry name" value="Kinase-like_dom_sf"/>
</dbReference>
<dbReference type="CDD" id="cd14014">
    <property type="entry name" value="STKc_PknB_like"/>
    <property type="match status" value="1"/>
</dbReference>
<dbReference type="Pfam" id="PF00069">
    <property type="entry name" value="Pkinase"/>
    <property type="match status" value="1"/>
</dbReference>
<organism evidence="2 3">
    <name type="scientific">Corynebacterium wankanglinii</name>
    <dbReference type="NCBI Taxonomy" id="2735136"/>
    <lineage>
        <taxon>Bacteria</taxon>
        <taxon>Bacillati</taxon>
        <taxon>Actinomycetota</taxon>
        <taxon>Actinomycetes</taxon>
        <taxon>Mycobacteriales</taxon>
        <taxon>Corynebacteriaceae</taxon>
        <taxon>Corynebacterium</taxon>
    </lineage>
</organism>
<dbReference type="GO" id="GO:0005524">
    <property type="term" value="F:ATP binding"/>
    <property type="evidence" value="ECO:0007669"/>
    <property type="project" value="InterPro"/>
</dbReference>
<keyword evidence="3" id="KW-1185">Reference proteome</keyword>
<dbReference type="PROSITE" id="PS50011">
    <property type="entry name" value="PROTEIN_KINASE_DOM"/>
    <property type="match status" value="1"/>
</dbReference>
<reference evidence="2 3" key="1">
    <citation type="submission" date="2020-05" db="EMBL/GenBank/DDBJ databases">
        <title>Descriptions of Corynebacterium xxxx sp. nov., Corynebacterium yyyy sp. nov. and Corynebacterium zzzz sp. nov.</title>
        <authorList>
            <person name="Zhang G."/>
        </authorList>
    </citation>
    <scope>NUCLEOTIDE SEQUENCE [LARGE SCALE GENOMIC DNA]</scope>
    <source>
        <strain evidence="3">zg-913</strain>
    </source>
</reference>
<evidence type="ECO:0000259" key="1">
    <source>
        <dbReference type="PROSITE" id="PS50011"/>
    </source>
</evidence>
<sequence length="472" mass="54170">MNVREDSEFVSFQGPGQTVRTIATGGFATVDEVETSSGEIRARKRLIGVPDSNAHRTNVARFEREVQIMQSLASPFVVEILDSYDYQYSEDALPLPSYTMPVAEGSLNDLWETRGGAKGWEANAPFYLSLLNQAAMGLAYLHVNDILHRDFKPANLLIFDGSRLRLSDFGNATSPQPTSDVLTHTFTRIHTDGFVAPEQMQSLKAACPQSDVFSFGATLYYLMTGSTVQYDSKEIQRNLERFPQPLGELVQECLSLDIHQRPKDGVMLALRFRDTYRELYQNYDYDRLKIPRDDLVRAHALILKRGDNRLLSVLQHIIQTTEVPLSLCYTEFDNRALETIASFEDRSIVYRLFETIDERFKETNSWNDAELVGEMYRTLLTHMSRQTDWSMENQPDQAFAKRLASSVLMVSARLNRYQGGREFLKMFCQQPQLPTQLFEEILTEHPRERTFIVDDVNSEWMTLTPEMRAIMS</sequence>
<dbReference type="RefSeq" id="WP_181192733.1">
    <property type="nucleotide sequence ID" value="NZ_JABFED010000006.1"/>
</dbReference>
<accession>A0A7H0K9D8</accession>
<protein>
    <submittedName>
        <fullName evidence="2">Serine/threonine protein kinase</fullName>
    </submittedName>
</protein>
<comment type="caution">
    <text evidence="2">The sequence shown here is derived from an EMBL/GenBank/DDBJ whole genome shotgun (WGS) entry which is preliminary data.</text>
</comment>
<dbReference type="InterPro" id="IPR053235">
    <property type="entry name" value="Ser_Thr_kinase"/>
</dbReference>
<name>A0A7H0K9D8_9CORY</name>
<evidence type="ECO:0000313" key="3">
    <source>
        <dbReference type="Proteomes" id="UP000577408"/>
    </source>
</evidence>
<dbReference type="EMBL" id="JABFED010000006">
    <property type="protein sequence ID" value="MBA1838055.1"/>
    <property type="molecule type" value="Genomic_DNA"/>
</dbReference>
<dbReference type="Proteomes" id="UP000577408">
    <property type="component" value="Unassembled WGS sequence"/>
</dbReference>
<gene>
    <name evidence="2" type="ORF">HMA55_09165</name>
</gene>
<dbReference type="SUPFAM" id="SSF56112">
    <property type="entry name" value="Protein kinase-like (PK-like)"/>
    <property type="match status" value="1"/>
</dbReference>
<keyword evidence="2" id="KW-0723">Serine/threonine-protein kinase</keyword>
<dbReference type="InterPro" id="IPR000719">
    <property type="entry name" value="Prot_kinase_dom"/>
</dbReference>
<evidence type="ECO:0000313" key="2">
    <source>
        <dbReference type="EMBL" id="MBA1838055.1"/>
    </source>
</evidence>
<dbReference type="PROSITE" id="PS00108">
    <property type="entry name" value="PROTEIN_KINASE_ST"/>
    <property type="match status" value="1"/>
</dbReference>
<feature type="domain" description="Protein kinase" evidence="1">
    <location>
        <begin position="16"/>
        <end position="273"/>
    </location>
</feature>
<dbReference type="GO" id="GO:0004674">
    <property type="term" value="F:protein serine/threonine kinase activity"/>
    <property type="evidence" value="ECO:0007669"/>
    <property type="project" value="UniProtKB-KW"/>
</dbReference>
<dbReference type="PANTHER" id="PTHR24361:SF678">
    <property type="entry name" value="SPORULATION-SPECIFIC PROTEIN 1"/>
    <property type="match status" value="1"/>
</dbReference>
<keyword evidence="2" id="KW-0418">Kinase</keyword>
<dbReference type="GO" id="GO:0005737">
    <property type="term" value="C:cytoplasm"/>
    <property type="evidence" value="ECO:0007669"/>
    <property type="project" value="TreeGrafter"/>
</dbReference>
<dbReference type="AlphaFoldDB" id="A0A7H0K9D8"/>